<dbReference type="SUPFAM" id="SSF74863">
    <property type="entry name" value="Thiol:disulfide interchange protein DsbD, N-terminal domain (DsbD-alpha)"/>
    <property type="match status" value="1"/>
</dbReference>
<evidence type="ECO:0000313" key="4">
    <source>
        <dbReference type="EMBL" id="SGY81737.1"/>
    </source>
</evidence>
<reference evidence="4 6" key="2">
    <citation type="submission" date="2016-11" db="EMBL/GenBank/DDBJ databases">
        <authorList>
            <person name="Jaros S."/>
            <person name="Januszkiewicz K."/>
            <person name="Wedrychowicz H."/>
        </authorList>
    </citation>
    <scope>NUCLEOTIDE SEQUENCE [LARGE SCALE GENOMIC DNA]</scope>
    <source>
        <strain evidence="4">NVI 5450</strain>
    </source>
</reference>
<proteinExistence type="predicted"/>
<dbReference type="OrthoDB" id="9811036at2"/>
<evidence type="ECO:0000259" key="2">
    <source>
        <dbReference type="Pfam" id="PF11412"/>
    </source>
</evidence>
<dbReference type="Proteomes" id="UP000183794">
    <property type="component" value="Unassembled WGS sequence"/>
</dbReference>
<dbReference type="RefSeq" id="WP_075470826.1">
    <property type="nucleotide sequence ID" value="NZ_CAWQZC010000090.1"/>
</dbReference>
<keyword evidence="5" id="KW-1185">Reference proteome</keyword>
<dbReference type="PANTHER" id="PTHR32234">
    <property type="entry name" value="THIOL:DISULFIDE INTERCHANGE PROTEIN DSBD"/>
    <property type="match status" value="1"/>
</dbReference>
<feature type="domain" description="Thiol:disulfide interchange protein DsbD N-terminal" evidence="2">
    <location>
        <begin position="38"/>
        <end position="147"/>
    </location>
</feature>
<dbReference type="GO" id="GO:0015035">
    <property type="term" value="F:protein-disulfide reductase activity"/>
    <property type="evidence" value="ECO:0007669"/>
    <property type="project" value="TreeGrafter"/>
</dbReference>
<dbReference type="GeneID" id="61293808"/>
<dbReference type="Pfam" id="PF11412">
    <property type="entry name" value="DsbD_N"/>
    <property type="match status" value="1"/>
</dbReference>
<dbReference type="AlphaFoldDB" id="A0A1L0D5Z9"/>
<dbReference type="Gene3D" id="2.60.40.1250">
    <property type="entry name" value="Thiol:disulfide interchange protein DsbD, N-terminal domain"/>
    <property type="match status" value="1"/>
</dbReference>
<name>A0A1L0D5Z9_9GAMM</name>
<protein>
    <submittedName>
        <fullName evidence="4">Thiol:disulfide interchange protein</fullName>
    </submittedName>
</protein>
<sequence length="149" mass="16767">MKVKLILLLASNLIFQSTIPAHANNNFSLFANKQQSAPAFLPVEDAFVFSQLQQADNLNIFWQITEGYYLYKNKLRVTINGNDHTIIGLPEGKDYHDEYFGDVEIFEYELMLSVPVSALAPASKITIHYQGCAVAGLCYPPMTKTFITQ</sequence>
<dbReference type="EMBL" id="FPLD01000004">
    <property type="protein sequence ID" value="SGY81737.1"/>
    <property type="molecule type" value="Genomic_DNA"/>
</dbReference>
<dbReference type="GO" id="GO:0045454">
    <property type="term" value="P:cell redox homeostasis"/>
    <property type="evidence" value="ECO:0007669"/>
    <property type="project" value="TreeGrafter"/>
</dbReference>
<reference evidence="3 5" key="1">
    <citation type="submission" date="2016-11" db="EMBL/GenBank/DDBJ databases">
        <authorList>
            <person name="Klemetsen T."/>
        </authorList>
    </citation>
    <scope>NUCLEOTIDE SEQUENCE [LARGE SCALE GENOMIC DNA]</scope>
    <source>
        <strain evidence="3">MT 2528</strain>
    </source>
</reference>
<dbReference type="InterPro" id="IPR036929">
    <property type="entry name" value="DsbDN_sf"/>
</dbReference>
<dbReference type="PANTHER" id="PTHR32234:SF0">
    <property type="entry name" value="THIOL:DISULFIDE INTERCHANGE PROTEIN DSBD"/>
    <property type="match status" value="1"/>
</dbReference>
<gene>
    <name evidence="3" type="ORF">MT2528_0075</name>
    <name evidence="4" type="ORF">NVI5450_0061</name>
</gene>
<evidence type="ECO:0000313" key="5">
    <source>
        <dbReference type="Proteomes" id="UP000182660"/>
    </source>
</evidence>
<keyword evidence="1" id="KW-0732">Signal</keyword>
<evidence type="ECO:0000313" key="6">
    <source>
        <dbReference type="Proteomes" id="UP000183794"/>
    </source>
</evidence>
<dbReference type="Proteomes" id="UP000182660">
    <property type="component" value="Unassembled WGS sequence"/>
</dbReference>
<organism evidence="4 6">
    <name type="scientific">Moritella viscosa</name>
    <dbReference type="NCBI Taxonomy" id="80854"/>
    <lineage>
        <taxon>Bacteria</taxon>
        <taxon>Pseudomonadati</taxon>
        <taxon>Pseudomonadota</taxon>
        <taxon>Gammaproteobacteria</taxon>
        <taxon>Alteromonadales</taxon>
        <taxon>Moritellaceae</taxon>
        <taxon>Moritella</taxon>
    </lineage>
</organism>
<dbReference type="EMBL" id="FPLJ01000004">
    <property type="protein sequence ID" value="SGY81597.1"/>
    <property type="molecule type" value="Genomic_DNA"/>
</dbReference>
<evidence type="ECO:0000256" key="1">
    <source>
        <dbReference type="SAM" id="SignalP"/>
    </source>
</evidence>
<feature type="chain" id="PRO_5012363047" evidence="1">
    <location>
        <begin position="24"/>
        <end position="149"/>
    </location>
</feature>
<dbReference type="InterPro" id="IPR028250">
    <property type="entry name" value="DsbDN"/>
</dbReference>
<accession>A0A1L0D5Z9</accession>
<evidence type="ECO:0000313" key="3">
    <source>
        <dbReference type="EMBL" id="SGY81597.1"/>
    </source>
</evidence>
<feature type="signal peptide" evidence="1">
    <location>
        <begin position="1"/>
        <end position="23"/>
    </location>
</feature>